<protein>
    <submittedName>
        <fullName evidence="1">Uncharacterized protein</fullName>
    </submittedName>
</protein>
<gene>
    <name evidence="1" type="ORF">O6H91_23G018300</name>
</gene>
<evidence type="ECO:0000313" key="1">
    <source>
        <dbReference type="EMBL" id="KAJ7513883.1"/>
    </source>
</evidence>
<proteinExistence type="predicted"/>
<evidence type="ECO:0000313" key="2">
    <source>
        <dbReference type="Proteomes" id="UP001162992"/>
    </source>
</evidence>
<sequence>MASCPPFPWASKYYKLEAGQCVRQSSFFGGQALLQQSVGYAIILGFGAFFAFFTSFLVWLEKRYLGSIHSSEWFNTAGRSIKTGLIASVIVSQWTWAATILQSSNVAWQYGVSGPFWYASGATIQVLLFGIMAIEIKRKAPAAHTICEIVRARWGLAAHITFLTFCFMTNIIVTAMLLLGGSAVVNALTGVNIYAASFLIPLGVMFYTLAGGLKATFLASYIHSVVVHVVLMIFIYLVYVTSSKLGSPKHVYEKLSAVASGTRNCLAPLSEAGQACGPVSGNNGGSYLTMLSSGGLVFGIINIIGNFGTVFVDNGYWMSAIAARPSSTHKGYLLGGLVWFAVPFSLATSLGLGALALDLPLTHDEAGHGLVPPATAVALMGKGGAVLLLTMLFMAVTSAGSAELVAVSSLCTYDIYRTYINPKANGKQILRVSRAVVLIFGCLMGVLAVILNKAGVSLGWMYLAMGVIIGSAVIPVAFLLLWSKANAIGAIAGTCTGCIAGIITWLAVTKVEYGRINLDTTGRNAPMLAGNLVSILSGGAIHAVLSLVWPQNYTWDTTKCITMVETVDTGLPEEEFEEDRLRRARNWIIRFGVGFTLVIVVLWPILSLPAKVFSQGYFTFWAAIAIAWGTVGSLIIIILPLVESWDTIKLVFIGMFTNEIVLKKLEDIELRIQAIMQTMPESEQLYLIEKQKIEKEQAILSLDGKSDRVKQSEVDSHVL</sequence>
<reference evidence="2" key="1">
    <citation type="journal article" date="2024" name="Proc. Natl. Acad. Sci. U.S.A.">
        <title>Extraordinary preservation of gene collinearity over three hundred million years revealed in homosporous lycophytes.</title>
        <authorList>
            <person name="Li C."/>
            <person name="Wickell D."/>
            <person name="Kuo L.Y."/>
            <person name="Chen X."/>
            <person name="Nie B."/>
            <person name="Liao X."/>
            <person name="Peng D."/>
            <person name="Ji J."/>
            <person name="Jenkins J."/>
            <person name="Williams M."/>
            <person name="Shu S."/>
            <person name="Plott C."/>
            <person name="Barry K."/>
            <person name="Rajasekar S."/>
            <person name="Grimwood J."/>
            <person name="Han X."/>
            <person name="Sun S."/>
            <person name="Hou Z."/>
            <person name="He W."/>
            <person name="Dai G."/>
            <person name="Sun C."/>
            <person name="Schmutz J."/>
            <person name="Leebens-Mack J.H."/>
            <person name="Li F.W."/>
            <person name="Wang L."/>
        </authorList>
    </citation>
    <scope>NUCLEOTIDE SEQUENCE [LARGE SCALE GENOMIC DNA]</scope>
    <source>
        <strain evidence="2">cv. PW_Plant_1</strain>
    </source>
</reference>
<dbReference type="EMBL" id="CM055114">
    <property type="protein sequence ID" value="KAJ7513883.1"/>
    <property type="molecule type" value="Genomic_DNA"/>
</dbReference>
<comment type="caution">
    <text evidence="1">The sequence shown here is derived from an EMBL/GenBank/DDBJ whole genome shotgun (WGS) entry which is preliminary data.</text>
</comment>
<keyword evidence="2" id="KW-1185">Reference proteome</keyword>
<accession>A0ACC2A8J3</accession>
<dbReference type="Proteomes" id="UP001162992">
    <property type="component" value="Chromosome 23"/>
</dbReference>
<organism evidence="1 2">
    <name type="scientific">Diphasiastrum complanatum</name>
    <name type="common">Issler's clubmoss</name>
    <name type="synonym">Lycopodium complanatum</name>
    <dbReference type="NCBI Taxonomy" id="34168"/>
    <lineage>
        <taxon>Eukaryota</taxon>
        <taxon>Viridiplantae</taxon>
        <taxon>Streptophyta</taxon>
        <taxon>Embryophyta</taxon>
        <taxon>Tracheophyta</taxon>
        <taxon>Lycopodiopsida</taxon>
        <taxon>Lycopodiales</taxon>
        <taxon>Lycopodiaceae</taxon>
        <taxon>Lycopodioideae</taxon>
        <taxon>Diphasiastrum</taxon>
    </lineage>
</organism>
<name>A0ACC2A8J3_DIPCM</name>